<accession>A0ABN3IQQ6</accession>
<protein>
    <recommendedName>
        <fullName evidence="3">asparagine synthase (glutamine-hydrolyzing)</fullName>
        <ecNumber evidence="3">6.3.5.4</ecNumber>
    </recommendedName>
</protein>
<keyword evidence="5" id="KW-0067">ATP-binding</keyword>
<comment type="pathway">
    <text evidence="1">Amino-acid biosynthesis; L-asparagine biosynthesis; L-asparagine from L-aspartate (L-Gln route): step 1/1.</text>
</comment>
<dbReference type="SUPFAM" id="SSF52402">
    <property type="entry name" value="Adenine nucleotide alpha hydrolases-like"/>
    <property type="match status" value="1"/>
</dbReference>
<dbReference type="NCBIfam" id="TIGR01536">
    <property type="entry name" value="asn_synth_AEB"/>
    <property type="match status" value="1"/>
</dbReference>
<dbReference type="PIRSF" id="PIRSF001589">
    <property type="entry name" value="Asn_synthetase_glu-h"/>
    <property type="match status" value="1"/>
</dbReference>
<evidence type="ECO:0000313" key="10">
    <source>
        <dbReference type="EMBL" id="GAA2411544.1"/>
    </source>
</evidence>
<evidence type="ECO:0000313" key="11">
    <source>
        <dbReference type="Proteomes" id="UP001501231"/>
    </source>
</evidence>
<comment type="caution">
    <text evidence="10">The sequence shown here is derived from an EMBL/GenBank/DDBJ whole genome shotgun (WGS) entry which is preliminary data.</text>
</comment>
<evidence type="ECO:0000256" key="6">
    <source>
        <dbReference type="ARBA" id="ARBA00022888"/>
    </source>
</evidence>
<evidence type="ECO:0000256" key="4">
    <source>
        <dbReference type="ARBA" id="ARBA00022741"/>
    </source>
</evidence>
<dbReference type="EMBL" id="BAAARW010000006">
    <property type="protein sequence ID" value="GAA2411544.1"/>
    <property type="molecule type" value="Genomic_DNA"/>
</dbReference>
<dbReference type="PANTHER" id="PTHR43284:SF1">
    <property type="entry name" value="ASPARAGINE SYNTHETASE"/>
    <property type="match status" value="1"/>
</dbReference>
<dbReference type="Proteomes" id="UP001501231">
    <property type="component" value="Unassembled WGS sequence"/>
</dbReference>
<feature type="domain" description="Glutamine amidotransferase type-2" evidence="9">
    <location>
        <begin position="2"/>
        <end position="215"/>
    </location>
</feature>
<name>A0ABN3IQQ6_9ACTN</name>
<keyword evidence="6" id="KW-0028">Amino-acid biosynthesis</keyword>
<keyword evidence="11" id="KW-1185">Reference proteome</keyword>
<keyword evidence="4" id="KW-0547">Nucleotide-binding</keyword>
<dbReference type="Gene3D" id="3.40.50.620">
    <property type="entry name" value="HUPs"/>
    <property type="match status" value="1"/>
</dbReference>
<dbReference type="PANTHER" id="PTHR43284">
    <property type="entry name" value="ASPARAGINE SYNTHETASE (GLUTAMINE-HYDROLYZING)"/>
    <property type="match status" value="1"/>
</dbReference>
<dbReference type="InterPro" id="IPR006426">
    <property type="entry name" value="Asn_synth_AEB"/>
</dbReference>
<comment type="catalytic activity">
    <reaction evidence="8">
        <text>L-aspartate + L-glutamine + ATP + H2O = L-asparagine + L-glutamate + AMP + diphosphate + H(+)</text>
        <dbReference type="Rhea" id="RHEA:12228"/>
        <dbReference type="ChEBI" id="CHEBI:15377"/>
        <dbReference type="ChEBI" id="CHEBI:15378"/>
        <dbReference type="ChEBI" id="CHEBI:29985"/>
        <dbReference type="ChEBI" id="CHEBI:29991"/>
        <dbReference type="ChEBI" id="CHEBI:30616"/>
        <dbReference type="ChEBI" id="CHEBI:33019"/>
        <dbReference type="ChEBI" id="CHEBI:58048"/>
        <dbReference type="ChEBI" id="CHEBI:58359"/>
        <dbReference type="ChEBI" id="CHEBI:456215"/>
        <dbReference type="EC" id="6.3.5.4"/>
    </reaction>
</comment>
<keyword evidence="7" id="KW-0315">Glutamine amidotransferase</keyword>
<organism evidence="10 11">
    <name type="scientific">Actinomadura vinacea</name>
    <dbReference type="NCBI Taxonomy" id="115336"/>
    <lineage>
        <taxon>Bacteria</taxon>
        <taxon>Bacillati</taxon>
        <taxon>Actinomycetota</taxon>
        <taxon>Actinomycetes</taxon>
        <taxon>Streptosporangiales</taxon>
        <taxon>Thermomonosporaceae</taxon>
        <taxon>Actinomadura</taxon>
    </lineage>
</organism>
<gene>
    <name evidence="10" type="primary">asnB</name>
    <name evidence="10" type="ORF">GCM10010191_21010</name>
</gene>
<dbReference type="Pfam" id="PF00733">
    <property type="entry name" value="Asn_synthase"/>
    <property type="match status" value="1"/>
</dbReference>
<dbReference type="InterPro" id="IPR017932">
    <property type="entry name" value="GATase_2_dom"/>
</dbReference>
<evidence type="ECO:0000256" key="2">
    <source>
        <dbReference type="ARBA" id="ARBA00005752"/>
    </source>
</evidence>
<dbReference type="InterPro" id="IPR001962">
    <property type="entry name" value="Asn_synthase"/>
</dbReference>
<dbReference type="InterPro" id="IPR014729">
    <property type="entry name" value="Rossmann-like_a/b/a_fold"/>
</dbReference>
<dbReference type="PROSITE" id="PS51278">
    <property type="entry name" value="GATASE_TYPE_2"/>
    <property type="match status" value="1"/>
</dbReference>
<dbReference type="Pfam" id="PF13537">
    <property type="entry name" value="GATase_7"/>
    <property type="match status" value="1"/>
</dbReference>
<dbReference type="CDD" id="cd00712">
    <property type="entry name" value="AsnB"/>
    <property type="match status" value="1"/>
</dbReference>
<dbReference type="InterPro" id="IPR051786">
    <property type="entry name" value="ASN_synthetase/amidase"/>
</dbReference>
<dbReference type="RefSeq" id="WP_344588505.1">
    <property type="nucleotide sequence ID" value="NZ_BAAARW010000006.1"/>
</dbReference>
<dbReference type="EC" id="6.3.5.4" evidence="3"/>
<sequence length="620" mass="68581">MSGLAGWVDYERDLTREGATTRTMTATMACRGPDAEELWLSERVALGHRRLAVVDREGGRQPMRAEEGGRTLAVVVFNGEIYNARELRAELLALGHPFRTRSDTEVLLRGHLEWGTGLPARLNGIFAYAVWDARTEELLLARDQLGAKPLIYHPTPTGVLFASEPKAVLAHPWVDPVVDTEGFRELLSQAGTPGAVVFRGMREVRAGHLVRIGKRRLTTERYWGLEAREHTDDLDTTIGTVRGLLEESIGRQLKADVPVCSLLSGGLDSSGLTAIAARMLAAEGGGPVRTFTVDYAGLAENFKPDQVRTSLDAPYVADLVAHVGSEHTNVVLDTADLLDPVMRAETIRARDLPSPLGDMQTGLYLLYRAAAEHSTVALTGQLADSLFGGPAWVQDPEFANADTFPWVALAQRRACADGLGNGLLDAGLRRRLDIPGYVRERFHEALAEVPHVAETDPQERRMREITYTHLTRYPETLIRNDERLSAYVGLETRVPFCDPELLQYAFNTPWRMQTFDGREKSLLRAAVADLLPQSVLERPKSPFPVSVDPGYAKILRTELTELLDDPNAPAAGLVDRKAAQDLLDDPDSLAEGWRGRTNVELVLQLDTWLRDYGVRLDIDH</sequence>
<proteinExistence type="inferred from homology"/>
<evidence type="ECO:0000256" key="5">
    <source>
        <dbReference type="ARBA" id="ARBA00022840"/>
    </source>
</evidence>
<keyword evidence="6" id="KW-0061">Asparagine biosynthesis</keyword>
<evidence type="ECO:0000256" key="1">
    <source>
        <dbReference type="ARBA" id="ARBA00005187"/>
    </source>
</evidence>
<dbReference type="SUPFAM" id="SSF56235">
    <property type="entry name" value="N-terminal nucleophile aminohydrolases (Ntn hydrolases)"/>
    <property type="match status" value="1"/>
</dbReference>
<evidence type="ECO:0000259" key="9">
    <source>
        <dbReference type="PROSITE" id="PS51278"/>
    </source>
</evidence>
<reference evidence="10 11" key="1">
    <citation type="journal article" date="2019" name="Int. J. Syst. Evol. Microbiol.">
        <title>The Global Catalogue of Microorganisms (GCM) 10K type strain sequencing project: providing services to taxonomists for standard genome sequencing and annotation.</title>
        <authorList>
            <consortium name="The Broad Institute Genomics Platform"/>
            <consortium name="The Broad Institute Genome Sequencing Center for Infectious Disease"/>
            <person name="Wu L."/>
            <person name="Ma J."/>
        </authorList>
    </citation>
    <scope>NUCLEOTIDE SEQUENCE [LARGE SCALE GENOMIC DNA]</scope>
    <source>
        <strain evidence="10 11">JCM 3325</strain>
    </source>
</reference>
<evidence type="ECO:0000256" key="3">
    <source>
        <dbReference type="ARBA" id="ARBA00012737"/>
    </source>
</evidence>
<dbReference type="InterPro" id="IPR029055">
    <property type="entry name" value="Ntn_hydrolases_N"/>
</dbReference>
<dbReference type="Gene3D" id="3.60.20.10">
    <property type="entry name" value="Glutamine Phosphoribosylpyrophosphate, subunit 1, domain 1"/>
    <property type="match status" value="1"/>
</dbReference>
<comment type="similarity">
    <text evidence="2">Belongs to the asparagine synthetase family.</text>
</comment>
<evidence type="ECO:0000256" key="8">
    <source>
        <dbReference type="ARBA" id="ARBA00048741"/>
    </source>
</evidence>
<dbReference type="InterPro" id="IPR033738">
    <property type="entry name" value="AsnB_N"/>
</dbReference>
<evidence type="ECO:0000256" key="7">
    <source>
        <dbReference type="ARBA" id="ARBA00022962"/>
    </source>
</evidence>
<dbReference type="CDD" id="cd01991">
    <property type="entry name" value="Asn_synthase_B_C"/>
    <property type="match status" value="1"/>
</dbReference>